<evidence type="ECO:0000256" key="3">
    <source>
        <dbReference type="ARBA" id="ARBA00071673"/>
    </source>
</evidence>
<gene>
    <name evidence="6" type="ORF">K490DRAFT_35499</name>
</gene>
<dbReference type="InterPro" id="IPR000361">
    <property type="entry name" value="ATAP_core_dom"/>
</dbReference>
<accession>A0A9P4LY90</accession>
<dbReference type="Pfam" id="PF01521">
    <property type="entry name" value="Fe-S_biosyn"/>
    <property type="match status" value="1"/>
</dbReference>
<reference evidence="6" key="1">
    <citation type="journal article" date="2020" name="Stud. Mycol.">
        <title>101 Dothideomycetes genomes: a test case for predicting lifestyles and emergence of pathogens.</title>
        <authorList>
            <person name="Haridas S."/>
            <person name="Albert R."/>
            <person name="Binder M."/>
            <person name="Bloem J."/>
            <person name="Labutti K."/>
            <person name="Salamov A."/>
            <person name="Andreopoulos B."/>
            <person name="Baker S."/>
            <person name="Barry K."/>
            <person name="Bills G."/>
            <person name="Bluhm B."/>
            <person name="Cannon C."/>
            <person name="Castanera R."/>
            <person name="Culley D."/>
            <person name="Daum C."/>
            <person name="Ezra D."/>
            <person name="Gonzalez J."/>
            <person name="Henrissat B."/>
            <person name="Kuo A."/>
            <person name="Liang C."/>
            <person name="Lipzen A."/>
            <person name="Lutzoni F."/>
            <person name="Magnuson J."/>
            <person name="Mondo S."/>
            <person name="Nolan M."/>
            <person name="Ohm R."/>
            <person name="Pangilinan J."/>
            <person name="Park H.-J."/>
            <person name="Ramirez L."/>
            <person name="Alfaro M."/>
            <person name="Sun H."/>
            <person name="Tritt A."/>
            <person name="Yoshinaga Y."/>
            <person name="Zwiers L.-H."/>
            <person name="Turgeon B."/>
            <person name="Goodwin S."/>
            <person name="Spatafora J."/>
            <person name="Crous P."/>
            <person name="Grigoriev I."/>
        </authorList>
    </citation>
    <scope>NUCLEOTIDE SEQUENCE</scope>
    <source>
        <strain evidence="6">CBS 121410</strain>
    </source>
</reference>
<dbReference type="PANTHER" id="PTHR10072:SF41">
    <property type="entry name" value="IRON-SULFUR CLUSTER ASSEMBLY 1 HOMOLOG, MITOCHONDRIAL"/>
    <property type="match status" value="1"/>
</dbReference>
<dbReference type="InterPro" id="IPR050322">
    <property type="entry name" value="Fe-S_cluster_asmbl/transfer"/>
</dbReference>
<dbReference type="InterPro" id="IPR016092">
    <property type="entry name" value="ATAP"/>
</dbReference>
<feature type="region of interest" description="Disordered" evidence="4">
    <location>
        <begin position="50"/>
        <end position="147"/>
    </location>
</feature>
<name>A0A9P4LY90_9PEZI</name>
<feature type="compositionally biased region" description="Low complexity" evidence="4">
    <location>
        <begin position="100"/>
        <end position="114"/>
    </location>
</feature>
<dbReference type="EMBL" id="ML978713">
    <property type="protein sequence ID" value="KAF2090028.1"/>
    <property type="molecule type" value="Genomic_DNA"/>
</dbReference>
<sequence length="257" mass="27882">MAVSRSASYVSSSAPAMFRFATSSALSSTGRCCQCFRAFSSFKPFQQSTRRQLQTASAYHPSALEPPPAPPRNKGVPETSIAGAQSEMNEQRSPQRLTDQQLSSLASGQGQRSSIGLAESQAQNPKSAATSTQTSTPSARPNRLRFRPKKAAMTLSPSAVKQLRTLLDQPEPKMIKVGTRSKGCSGLAYHLEYVDKPGKFDDVVEQDGVKVLIDSKALLHILGSEMDWQEDKLNARFTFKNPNISEQCGCGESFSVS</sequence>
<dbReference type="AlphaFoldDB" id="A0A9P4LY90"/>
<comment type="similarity">
    <text evidence="1">Belongs to the HesB/IscA family.</text>
</comment>
<evidence type="ECO:0000256" key="2">
    <source>
        <dbReference type="ARBA" id="ARBA00054873"/>
    </source>
</evidence>
<dbReference type="OrthoDB" id="333486at2759"/>
<dbReference type="Proteomes" id="UP000799776">
    <property type="component" value="Unassembled WGS sequence"/>
</dbReference>
<dbReference type="InterPro" id="IPR017870">
    <property type="entry name" value="FeS_cluster_insertion_CS"/>
</dbReference>
<feature type="domain" description="Core" evidence="5">
    <location>
        <begin position="153"/>
        <end position="252"/>
    </location>
</feature>
<evidence type="ECO:0000256" key="4">
    <source>
        <dbReference type="SAM" id="MobiDB-lite"/>
    </source>
</evidence>
<keyword evidence="7" id="KW-1185">Reference proteome</keyword>
<feature type="compositionally biased region" description="Polar residues" evidence="4">
    <location>
        <begin position="82"/>
        <end position="99"/>
    </location>
</feature>
<comment type="function">
    <text evidence="2">Involved in the assembly of mitochondrial and cytoplasmic iron-sulfur proteins. Probably involved in the binding of an intermediate of Fe/S cluster assembly.</text>
</comment>
<dbReference type="FunFam" id="2.60.300.12:FF:000001">
    <property type="entry name" value="Iron-binding protein IscA"/>
    <property type="match status" value="1"/>
</dbReference>
<feature type="compositionally biased region" description="Low complexity" evidence="4">
    <location>
        <begin position="127"/>
        <end position="139"/>
    </location>
</feature>
<comment type="caution">
    <text evidence="6">The sequence shown here is derived from an EMBL/GenBank/DDBJ whole genome shotgun (WGS) entry which is preliminary data.</text>
</comment>
<protein>
    <recommendedName>
        <fullName evidence="3">Iron-sulfur assembly protein 1</fullName>
    </recommendedName>
</protein>
<dbReference type="GO" id="GO:0051537">
    <property type="term" value="F:2 iron, 2 sulfur cluster binding"/>
    <property type="evidence" value="ECO:0007669"/>
    <property type="project" value="TreeGrafter"/>
</dbReference>
<dbReference type="GO" id="GO:0005739">
    <property type="term" value="C:mitochondrion"/>
    <property type="evidence" value="ECO:0007669"/>
    <property type="project" value="TreeGrafter"/>
</dbReference>
<evidence type="ECO:0000313" key="6">
    <source>
        <dbReference type="EMBL" id="KAF2090028.1"/>
    </source>
</evidence>
<dbReference type="Gene3D" id="2.60.300.12">
    <property type="entry name" value="HesB-like domain"/>
    <property type="match status" value="1"/>
</dbReference>
<proteinExistence type="inferred from homology"/>
<dbReference type="InterPro" id="IPR035903">
    <property type="entry name" value="HesB-like_dom_sf"/>
</dbReference>
<dbReference type="PROSITE" id="PS01152">
    <property type="entry name" value="HESB"/>
    <property type="match status" value="1"/>
</dbReference>
<dbReference type="SUPFAM" id="SSF89360">
    <property type="entry name" value="HesB-like domain"/>
    <property type="match status" value="1"/>
</dbReference>
<organism evidence="6 7">
    <name type="scientific">Saccharata proteae CBS 121410</name>
    <dbReference type="NCBI Taxonomy" id="1314787"/>
    <lineage>
        <taxon>Eukaryota</taxon>
        <taxon>Fungi</taxon>
        <taxon>Dikarya</taxon>
        <taxon>Ascomycota</taxon>
        <taxon>Pezizomycotina</taxon>
        <taxon>Dothideomycetes</taxon>
        <taxon>Dothideomycetes incertae sedis</taxon>
        <taxon>Botryosphaeriales</taxon>
        <taxon>Saccharataceae</taxon>
        <taxon>Saccharata</taxon>
    </lineage>
</organism>
<dbReference type="NCBIfam" id="TIGR00049">
    <property type="entry name" value="iron-sulfur cluster assembly accessory protein"/>
    <property type="match status" value="1"/>
</dbReference>
<evidence type="ECO:0000256" key="1">
    <source>
        <dbReference type="ARBA" id="ARBA00006718"/>
    </source>
</evidence>
<evidence type="ECO:0000313" key="7">
    <source>
        <dbReference type="Proteomes" id="UP000799776"/>
    </source>
</evidence>
<evidence type="ECO:0000259" key="5">
    <source>
        <dbReference type="Pfam" id="PF01521"/>
    </source>
</evidence>
<dbReference type="GO" id="GO:0016226">
    <property type="term" value="P:iron-sulfur cluster assembly"/>
    <property type="evidence" value="ECO:0007669"/>
    <property type="project" value="InterPro"/>
</dbReference>
<dbReference type="PANTHER" id="PTHR10072">
    <property type="entry name" value="IRON-SULFUR CLUSTER ASSEMBLY PROTEIN"/>
    <property type="match status" value="1"/>
</dbReference>